<dbReference type="InterPro" id="IPR011990">
    <property type="entry name" value="TPR-like_helical_dom_sf"/>
</dbReference>
<dbReference type="EMBL" id="BRXS01000005">
    <property type="protein sequence ID" value="GLC26825.1"/>
    <property type="molecule type" value="Genomic_DNA"/>
</dbReference>
<sequence>MNGRRLGAGLLLALTVGGGGGWWTTRRLLAMERATHEREATASAAAEREVRTRDVAFYEARAAGDPESAIDRATLAALYLQRSRETADFADVLRAERSARASLALRTVHNEAAAVALASSLMSQHRFADARGVAAPLSAAAPWVAAHRALLGEACLELGDYACARAALDSIDGRARTSGIVAPTLARWAELRGDSATARVLLHRARAVALSQPGVPRERVAWWQLRVADLELRQGRARSAERALRAGLAASPEDHRLHAAVARLMAARHRWDDAIAHGERAVGIALDPATLGVMSDAYAARGDSARAAEHARTMEVAAGRQPGAYHRAWSLFLLDHGRQLPQVLDAARAELATRRDAYGHDVLAWALYRNGRVREARAAMAPALALGTQDALLLYHAGMIARADGDARAARSYLARALAVSAWWDHAGPDTARAVLDTLRREPEAAP</sequence>
<gene>
    <name evidence="1" type="ORF">rosag_33380</name>
</gene>
<accession>A0AA37Q584</accession>
<dbReference type="RefSeq" id="WP_284351278.1">
    <property type="nucleotide sequence ID" value="NZ_BRXS01000005.1"/>
</dbReference>
<dbReference type="Gene3D" id="1.25.40.10">
    <property type="entry name" value="Tetratricopeptide repeat domain"/>
    <property type="match status" value="1"/>
</dbReference>
<dbReference type="AlphaFoldDB" id="A0AA37Q584"/>
<protein>
    <recommendedName>
        <fullName evidence="3">Tetratricopeptide repeat protein</fullName>
    </recommendedName>
</protein>
<dbReference type="Proteomes" id="UP001161325">
    <property type="component" value="Unassembled WGS sequence"/>
</dbReference>
<evidence type="ECO:0000313" key="2">
    <source>
        <dbReference type="Proteomes" id="UP001161325"/>
    </source>
</evidence>
<dbReference type="SUPFAM" id="SSF48452">
    <property type="entry name" value="TPR-like"/>
    <property type="match status" value="1"/>
</dbReference>
<comment type="caution">
    <text evidence="1">The sequence shown here is derived from an EMBL/GenBank/DDBJ whole genome shotgun (WGS) entry which is preliminary data.</text>
</comment>
<organism evidence="1 2">
    <name type="scientific">Roseisolibacter agri</name>
    <dbReference type="NCBI Taxonomy" id="2014610"/>
    <lineage>
        <taxon>Bacteria</taxon>
        <taxon>Pseudomonadati</taxon>
        <taxon>Gemmatimonadota</taxon>
        <taxon>Gemmatimonadia</taxon>
        <taxon>Gemmatimonadales</taxon>
        <taxon>Gemmatimonadaceae</taxon>
        <taxon>Roseisolibacter</taxon>
    </lineage>
</organism>
<evidence type="ECO:0000313" key="1">
    <source>
        <dbReference type="EMBL" id="GLC26825.1"/>
    </source>
</evidence>
<keyword evidence="2" id="KW-1185">Reference proteome</keyword>
<reference evidence="1" key="1">
    <citation type="submission" date="2022-08" db="EMBL/GenBank/DDBJ databases">
        <title>Draft genome sequencing of Roseisolibacter agri AW1220.</title>
        <authorList>
            <person name="Tobiishi Y."/>
            <person name="Tonouchi A."/>
        </authorList>
    </citation>
    <scope>NUCLEOTIDE SEQUENCE</scope>
    <source>
        <strain evidence="1">AW1220</strain>
    </source>
</reference>
<name>A0AA37Q584_9BACT</name>
<proteinExistence type="predicted"/>
<evidence type="ECO:0008006" key="3">
    <source>
        <dbReference type="Google" id="ProtNLM"/>
    </source>
</evidence>